<protein>
    <submittedName>
        <fullName evidence="4">3-beta hydroxysteroid dehydrogenase/isomerase family protein</fullName>
    </submittedName>
</protein>
<dbReference type="EMBL" id="CP022605">
    <property type="protein sequence ID" value="ASV88077.1"/>
    <property type="molecule type" value="Genomic_DNA"/>
</dbReference>
<proteinExistence type="predicted"/>
<evidence type="ECO:0000259" key="3">
    <source>
        <dbReference type="Pfam" id="PF01370"/>
    </source>
</evidence>
<name>A0A248UMJ1_9HYPH</name>
<dbReference type="InterPro" id="IPR001509">
    <property type="entry name" value="Epimerase_deHydtase"/>
</dbReference>
<keyword evidence="1" id="KW-0521">NADP</keyword>
<evidence type="ECO:0000256" key="2">
    <source>
        <dbReference type="ARBA" id="ARBA00023277"/>
    </source>
</evidence>
<dbReference type="AlphaFoldDB" id="A0A248UMJ1"/>
<evidence type="ECO:0000313" key="5">
    <source>
        <dbReference type="Proteomes" id="UP000215256"/>
    </source>
</evidence>
<reference evidence="4 5" key="1">
    <citation type="submission" date="2017-07" db="EMBL/GenBank/DDBJ databases">
        <title>Phylogenetic study on the rhizospheric bacterium Ochrobactrum sp. A44.</title>
        <authorList>
            <person name="Krzyzanowska D.M."/>
            <person name="Ossowicki A."/>
            <person name="Rajewska M."/>
            <person name="Maciag T."/>
            <person name="Kaczynski Z."/>
            <person name="Czerwicka M."/>
            <person name="Jafra S."/>
        </authorList>
    </citation>
    <scope>NUCLEOTIDE SEQUENCE [LARGE SCALE GENOMIC DNA]</scope>
    <source>
        <strain evidence="4 5">A44</strain>
        <plasmid evidence="4 5">unnamed1</plasmid>
    </source>
</reference>
<organism evidence="4 5">
    <name type="scientific">Ochrobactrum quorumnocens</name>
    <dbReference type="NCBI Taxonomy" id="271865"/>
    <lineage>
        <taxon>Bacteria</taxon>
        <taxon>Pseudomonadati</taxon>
        <taxon>Pseudomonadota</taxon>
        <taxon>Alphaproteobacteria</taxon>
        <taxon>Hyphomicrobiales</taxon>
        <taxon>Brucellaceae</taxon>
        <taxon>Brucella/Ochrobactrum group</taxon>
        <taxon>Ochrobactrum</taxon>
    </lineage>
</organism>
<dbReference type="Gene3D" id="3.40.50.720">
    <property type="entry name" value="NAD(P)-binding Rossmann-like Domain"/>
    <property type="match status" value="1"/>
</dbReference>
<dbReference type="KEGG" id="och:CES85_2856"/>
<sequence length="326" mass="35303">MHVLIIGAAGMVGRKLTEAISRDGGIEGTKIDALTLVDVITPSAPDGYSGKVKTYAADISDPAVAITFVAGRPDVIFHLAAIVSGEAELDFDKGYAINLDGTRYLFEAIRKQGEISPYKPRVVFTSSIAVFGAPFPKKIDDEFFLTPRTSYGTQKAIGELLLADYSRKGFLDGIGIRLPTVCIRPGKPNKAASGFFSNILREPLIGKEATLPVNETVRHWHVSPRRAVGFLLHAATIDLARLGHRCVLNMPGLSATVGEQIEALRRVAGDKAVALIRKEHDPLIAEIVDGWAQDFDASRAIELGFVADTSFDEIIKLHIEDELNQG</sequence>
<dbReference type="PANTHER" id="PTHR43103:SF3">
    <property type="entry name" value="ADP-L-GLYCERO-D-MANNO-HEPTOSE-6-EPIMERASE"/>
    <property type="match status" value="1"/>
</dbReference>
<dbReference type="SUPFAM" id="SSF51735">
    <property type="entry name" value="NAD(P)-binding Rossmann-fold domains"/>
    <property type="match status" value="1"/>
</dbReference>
<keyword evidence="4" id="KW-0614">Plasmid</keyword>
<accession>A0A248UMJ1</accession>
<evidence type="ECO:0000256" key="1">
    <source>
        <dbReference type="ARBA" id="ARBA00022857"/>
    </source>
</evidence>
<dbReference type="OrthoDB" id="9801056at2"/>
<dbReference type="Proteomes" id="UP000215256">
    <property type="component" value="Plasmid unnamed1"/>
</dbReference>
<feature type="domain" description="NAD-dependent epimerase/dehydratase" evidence="3">
    <location>
        <begin position="3"/>
        <end position="211"/>
    </location>
</feature>
<dbReference type="PANTHER" id="PTHR43103">
    <property type="entry name" value="NUCLEOSIDE-DIPHOSPHATE-SUGAR EPIMERASE"/>
    <property type="match status" value="1"/>
</dbReference>
<dbReference type="InterPro" id="IPR050005">
    <property type="entry name" value="DenD"/>
</dbReference>
<dbReference type="GO" id="GO:0016853">
    <property type="term" value="F:isomerase activity"/>
    <property type="evidence" value="ECO:0007669"/>
    <property type="project" value="UniProtKB-KW"/>
</dbReference>
<dbReference type="Pfam" id="PF01370">
    <property type="entry name" value="Epimerase"/>
    <property type="match status" value="1"/>
</dbReference>
<dbReference type="NCBIfam" id="NF043036">
    <property type="entry name" value="ErythonDh"/>
    <property type="match status" value="1"/>
</dbReference>
<dbReference type="InterPro" id="IPR036291">
    <property type="entry name" value="NAD(P)-bd_dom_sf"/>
</dbReference>
<dbReference type="CDD" id="cd05238">
    <property type="entry name" value="Gne_like_SDR_e"/>
    <property type="match status" value="1"/>
</dbReference>
<dbReference type="Gene3D" id="3.90.25.10">
    <property type="entry name" value="UDP-galactose 4-epimerase, domain 1"/>
    <property type="match status" value="1"/>
</dbReference>
<dbReference type="RefSeq" id="WP_095448817.1">
    <property type="nucleotide sequence ID" value="NZ_CP022605.1"/>
</dbReference>
<gene>
    <name evidence="4" type="ORF">CES85_2856</name>
</gene>
<evidence type="ECO:0000313" key="4">
    <source>
        <dbReference type="EMBL" id="ASV88077.1"/>
    </source>
</evidence>
<keyword evidence="4" id="KW-0413">Isomerase</keyword>
<keyword evidence="2" id="KW-0119">Carbohydrate metabolism</keyword>
<dbReference type="GO" id="GO:0016491">
    <property type="term" value="F:oxidoreductase activity"/>
    <property type="evidence" value="ECO:0007669"/>
    <property type="project" value="InterPro"/>
</dbReference>
<geneLocation type="plasmid" evidence="4 5">
    <name>unnamed1</name>
</geneLocation>